<dbReference type="Gene3D" id="1.10.287.90">
    <property type="match status" value="1"/>
</dbReference>
<dbReference type="PANTHER" id="PTHR22888">
    <property type="entry name" value="CYTOCHROME C OXIDASE, SUBUNIT II"/>
    <property type="match status" value="1"/>
</dbReference>
<evidence type="ECO:0000256" key="12">
    <source>
        <dbReference type="ARBA" id="ARBA00023008"/>
    </source>
</evidence>
<keyword evidence="6 15" id="KW-0812">Transmembrane</keyword>
<comment type="catalytic activity">
    <reaction evidence="14">
        <text>4 Fe(II)-[cytochrome c] + O2 + 8 H(+)(in) = 4 Fe(III)-[cytochrome c] + 2 H2O + 4 H(+)(out)</text>
        <dbReference type="Rhea" id="RHEA:11436"/>
        <dbReference type="Rhea" id="RHEA-COMP:10350"/>
        <dbReference type="Rhea" id="RHEA-COMP:14399"/>
        <dbReference type="ChEBI" id="CHEBI:15377"/>
        <dbReference type="ChEBI" id="CHEBI:15378"/>
        <dbReference type="ChEBI" id="CHEBI:15379"/>
        <dbReference type="ChEBI" id="CHEBI:29033"/>
        <dbReference type="ChEBI" id="CHEBI:29034"/>
        <dbReference type="EC" id="7.1.1.9"/>
    </reaction>
    <physiologicalReaction direction="left-to-right" evidence="14">
        <dbReference type="Rhea" id="RHEA:11437"/>
    </physiologicalReaction>
</comment>
<dbReference type="InterPro" id="IPR011759">
    <property type="entry name" value="Cyt_c_oxidase_su2_TM_dom"/>
</dbReference>
<dbReference type="SUPFAM" id="SSF81464">
    <property type="entry name" value="Cytochrome c oxidase subunit II-like, transmembrane region"/>
    <property type="match status" value="1"/>
</dbReference>
<dbReference type="PROSITE" id="PS50999">
    <property type="entry name" value="COX2_TM"/>
    <property type="match status" value="1"/>
</dbReference>
<evidence type="ECO:0000256" key="3">
    <source>
        <dbReference type="ARBA" id="ARBA00015946"/>
    </source>
</evidence>
<dbReference type="GO" id="GO:0004129">
    <property type="term" value="F:cytochrome-c oxidase activity"/>
    <property type="evidence" value="ECO:0007669"/>
    <property type="project" value="UniProtKB-EC"/>
</dbReference>
<dbReference type="PROSITE" id="PS00078">
    <property type="entry name" value="COX2"/>
    <property type="match status" value="1"/>
</dbReference>
<evidence type="ECO:0000256" key="13">
    <source>
        <dbReference type="ARBA" id="ARBA00023136"/>
    </source>
</evidence>
<evidence type="ECO:0000256" key="8">
    <source>
        <dbReference type="ARBA" id="ARBA00022842"/>
    </source>
</evidence>
<dbReference type="InterPro" id="IPR045187">
    <property type="entry name" value="CcO_II"/>
</dbReference>
<dbReference type="CTD" id="4513"/>
<feature type="domain" description="Cytochrome oxidase subunit II copper A binding" evidence="17">
    <location>
        <begin position="91"/>
        <end position="205"/>
    </location>
</feature>
<dbReference type="GO" id="GO:0005743">
    <property type="term" value="C:mitochondrial inner membrane"/>
    <property type="evidence" value="ECO:0007669"/>
    <property type="project" value="UniProtKB-SubCell"/>
</dbReference>
<evidence type="ECO:0000259" key="17">
    <source>
        <dbReference type="PROSITE" id="PS50857"/>
    </source>
</evidence>
<dbReference type="SUPFAM" id="SSF49503">
    <property type="entry name" value="Cupredoxins"/>
    <property type="match status" value="1"/>
</dbReference>
<dbReference type="GO" id="GO:0005507">
    <property type="term" value="F:copper ion binding"/>
    <property type="evidence" value="ECO:0007669"/>
    <property type="project" value="InterPro"/>
</dbReference>
<feature type="transmembrane region" description="Helical" evidence="16">
    <location>
        <begin position="59"/>
        <end position="86"/>
    </location>
</feature>
<keyword evidence="13 15" id="KW-0472">Membrane</keyword>
<keyword evidence="8" id="KW-0460">Magnesium</keyword>
<accession>A0A140DJ81</accession>
<dbReference type="EMBL" id="KT592358">
    <property type="protein sequence ID" value="AMK47835.1"/>
    <property type="molecule type" value="Genomic_DNA"/>
</dbReference>
<organism evidence="19">
    <name type="scientific">Polyacanthorhynchus caballeroi</name>
    <dbReference type="NCBI Taxonomy" id="178082"/>
    <lineage>
        <taxon>Eukaryota</taxon>
        <taxon>Metazoa</taxon>
        <taxon>Spiralia</taxon>
        <taxon>Lophotrochozoa</taxon>
        <taxon>Acanthocephala</taxon>
        <taxon>Polyacanthocephala</taxon>
        <taxon>Polyacanthorhynchidae</taxon>
        <taxon>Polyacanthorhynchus</taxon>
    </lineage>
</organism>
<dbReference type="PANTHER" id="PTHR22888:SF9">
    <property type="entry name" value="CYTOCHROME C OXIDASE SUBUNIT 2"/>
    <property type="match status" value="1"/>
</dbReference>
<evidence type="ECO:0000256" key="5">
    <source>
        <dbReference type="ARBA" id="ARBA00022660"/>
    </source>
</evidence>
<evidence type="ECO:0000256" key="15">
    <source>
        <dbReference type="RuleBase" id="RU000457"/>
    </source>
</evidence>
<evidence type="ECO:0000256" key="16">
    <source>
        <dbReference type="SAM" id="Phobius"/>
    </source>
</evidence>
<dbReference type="PROSITE" id="PS50857">
    <property type="entry name" value="COX2_CUA"/>
    <property type="match status" value="1"/>
</dbReference>
<sequence length="205" mass="22773">MMKWGWGGMPDGYGVFVEGLIKYLDWAFVVGLVIFNFIFVLLVMMLFSSGSSEVVDSVYLEFIWTLLPVGVLIFMGYPSMLLMYMYEEGMGVDCSFKVVGAQWYWIYGMLGEEGSSYMGEEGFRLFDVGDRLVLPSASWVGLYVTSVDVIHSWALEAMGVKVDAIPGRVNYVSFFSGVPGVYYGQCSELCGVGHSFMPIGVEVVV</sequence>
<keyword evidence="4 15" id="KW-0813">Transport</keyword>
<keyword evidence="7 15" id="KW-0479">Metal-binding</keyword>
<keyword evidence="10 15" id="KW-0249">Electron transport</keyword>
<proteinExistence type="inferred from homology"/>
<keyword evidence="15 19" id="KW-0496">Mitochondrion</keyword>
<evidence type="ECO:0000256" key="11">
    <source>
        <dbReference type="ARBA" id="ARBA00022989"/>
    </source>
</evidence>
<dbReference type="Gene3D" id="2.60.40.420">
    <property type="entry name" value="Cupredoxins - blue copper proteins"/>
    <property type="match status" value="1"/>
</dbReference>
<evidence type="ECO:0000256" key="4">
    <source>
        <dbReference type="ARBA" id="ARBA00022448"/>
    </source>
</evidence>
<dbReference type="Pfam" id="PF02790">
    <property type="entry name" value="COX2_TM"/>
    <property type="match status" value="1"/>
</dbReference>
<dbReference type="AlphaFoldDB" id="A0A140DJ81"/>
<keyword evidence="5 15" id="KW-0679">Respiratory chain</keyword>
<dbReference type="PRINTS" id="PR01166">
    <property type="entry name" value="CYCOXIDASEII"/>
</dbReference>
<dbReference type="GO" id="GO:0042773">
    <property type="term" value="P:ATP synthesis coupled electron transport"/>
    <property type="evidence" value="ECO:0007669"/>
    <property type="project" value="TreeGrafter"/>
</dbReference>
<dbReference type="RefSeq" id="YP_009241139.1">
    <property type="nucleotide sequence ID" value="NC_029766.1"/>
</dbReference>
<geneLocation type="mitochondrion" evidence="19"/>
<evidence type="ECO:0000256" key="1">
    <source>
        <dbReference type="ARBA" id="ARBA00004141"/>
    </source>
</evidence>
<keyword evidence="15" id="KW-0999">Mitochondrion inner membrane</keyword>
<comment type="subcellular location">
    <subcellularLocation>
        <location evidence="1">Membrane</location>
        <topology evidence="1">Multi-pass membrane protein</topology>
    </subcellularLocation>
    <subcellularLocation>
        <location evidence="15">Mitochondrion inner membrane</location>
        <topology evidence="15">Multi-pass membrane protein</topology>
    </subcellularLocation>
</comment>
<comment type="cofactor">
    <cofactor evidence="15">
        <name>Cu cation</name>
        <dbReference type="ChEBI" id="CHEBI:23378"/>
    </cofactor>
    <text evidence="15">Binds a copper A center.</text>
</comment>
<keyword evidence="9" id="KW-1278">Translocase</keyword>
<protein>
    <recommendedName>
        <fullName evidence="3 15">Cytochrome c oxidase subunit 2</fullName>
    </recommendedName>
</protein>
<dbReference type="InterPro" id="IPR002429">
    <property type="entry name" value="CcO_II-like_C"/>
</dbReference>
<evidence type="ECO:0000256" key="7">
    <source>
        <dbReference type="ARBA" id="ARBA00022723"/>
    </source>
</evidence>
<feature type="domain" description="Cytochrome oxidase subunit II transmembrane region profile" evidence="18">
    <location>
        <begin position="1"/>
        <end position="90"/>
    </location>
</feature>
<evidence type="ECO:0000256" key="10">
    <source>
        <dbReference type="ARBA" id="ARBA00022982"/>
    </source>
</evidence>
<evidence type="ECO:0000256" key="14">
    <source>
        <dbReference type="ARBA" id="ARBA00049512"/>
    </source>
</evidence>
<feature type="transmembrane region" description="Helical" evidence="16">
    <location>
        <begin position="26"/>
        <end position="47"/>
    </location>
</feature>
<evidence type="ECO:0000256" key="2">
    <source>
        <dbReference type="ARBA" id="ARBA00007866"/>
    </source>
</evidence>
<reference evidence="19" key="1">
    <citation type="journal article" date="2016" name="Zool. Scr.">
        <title>Mitogenomic phylogeny of Acanthocephala reveals novel Class relationships.</title>
        <authorList>
            <person name="Gazi M."/>
            <person name="Kim J."/>
            <person name="Garcia-Varela M."/>
            <person name="Park C."/>
            <person name="Littlewood D.J."/>
            <person name="Park J.-K."/>
        </authorList>
    </citation>
    <scope>NUCLEOTIDE SEQUENCE</scope>
</reference>
<evidence type="ECO:0000256" key="6">
    <source>
        <dbReference type="ARBA" id="ARBA00022692"/>
    </source>
</evidence>
<dbReference type="InterPro" id="IPR008972">
    <property type="entry name" value="Cupredoxin"/>
</dbReference>
<gene>
    <name evidence="19" type="primary">COX2</name>
</gene>
<dbReference type="InterPro" id="IPR036257">
    <property type="entry name" value="Cyt_c_oxidase_su2_TM_sf"/>
</dbReference>
<evidence type="ECO:0000259" key="18">
    <source>
        <dbReference type="PROSITE" id="PS50999"/>
    </source>
</evidence>
<evidence type="ECO:0000313" key="19">
    <source>
        <dbReference type="EMBL" id="AMK47835.1"/>
    </source>
</evidence>
<dbReference type="GeneID" id="27111585"/>
<dbReference type="Pfam" id="PF00116">
    <property type="entry name" value="COX2"/>
    <property type="match status" value="1"/>
</dbReference>
<comment type="function">
    <text evidence="15">Component of the cytochrome c oxidase, the last enzyme in the mitochondrial electron transport chain which drives oxidative phosphorylation. The respiratory chain contains 3 multisubunit complexes succinate dehydrogenase (complex II, CII), ubiquinol-cytochrome c oxidoreductase (cytochrome b-c1 complex, complex III, CIII) and cytochrome c oxidase (complex IV, CIV), that cooperate to transfer electrons derived from NADH and succinate to molecular oxygen, creating an electrochemical gradient over the inner membrane that drives transmembrane transport and the ATP synthase. Cytochrome c oxidase is the component of the respiratory chain that catalyzes the reduction of oxygen to water. Electrons originating from reduced cytochrome c in the intermembrane space (IMS) are transferred via the dinuclear copper A center (CU(A)) of subunit 2 and heme A of subunit 1 to the active site in subunit 1, a binuclear center (BNC) formed by heme A3 and copper B (CU(B)). The BNC reduces molecular oxygen to 2 water molecules using 4 electrons from cytochrome c in the IMS and 4 protons from the mitochondrial matrix.</text>
</comment>
<keyword evidence="12 15" id="KW-0186">Copper</keyword>
<evidence type="ECO:0000256" key="9">
    <source>
        <dbReference type="ARBA" id="ARBA00022967"/>
    </source>
</evidence>
<comment type="similarity">
    <text evidence="2 15">Belongs to the cytochrome c oxidase subunit 2 family.</text>
</comment>
<name>A0A140DJ81_9BILA</name>
<dbReference type="InterPro" id="IPR001505">
    <property type="entry name" value="Copper_CuA"/>
</dbReference>
<keyword evidence="11 16" id="KW-1133">Transmembrane helix</keyword>